<keyword evidence="6" id="KW-0804">Transcription</keyword>
<evidence type="ECO:0000259" key="10">
    <source>
        <dbReference type="PROSITE" id="PS50157"/>
    </source>
</evidence>
<dbReference type="SUPFAM" id="SSF57667">
    <property type="entry name" value="beta-beta-alpha zinc fingers"/>
    <property type="match status" value="1"/>
</dbReference>
<evidence type="ECO:0000256" key="1">
    <source>
        <dbReference type="ARBA" id="ARBA00004123"/>
    </source>
</evidence>
<evidence type="ECO:0000256" key="7">
    <source>
        <dbReference type="ARBA" id="ARBA00023242"/>
    </source>
</evidence>
<accession>A0A9Q0QQH4</accession>
<dbReference type="Proteomes" id="UP001141806">
    <property type="component" value="Unassembled WGS sequence"/>
</dbReference>
<dbReference type="PROSITE" id="PS50157">
    <property type="entry name" value="ZINC_FINGER_C2H2_2"/>
    <property type="match status" value="1"/>
</dbReference>
<keyword evidence="4" id="KW-0862">Zinc</keyword>
<dbReference type="PROSITE" id="PS00028">
    <property type="entry name" value="ZINC_FINGER_C2H2_1"/>
    <property type="match status" value="1"/>
</dbReference>
<dbReference type="Pfam" id="PF13912">
    <property type="entry name" value="zf-C2H2_6"/>
    <property type="match status" value="1"/>
</dbReference>
<dbReference type="InterPro" id="IPR036236">
    <property type="entry name" value="Znf_C2H2_sf"/>
</dbReference>
<feature type="compositionally biased region" description="Basic residues" evidence="9">
    <location>
        <begin position="141"/>
        <end position="150"/>
    </location>
</feature>
<protein>
    <recommendedName>
        <fullName evidence="10">C2H2-type domain-containing protein</fullName>
    </recommendedName>
</protein>
<name>A0A9Q0QQH4_9MAGN</name>
<evidence type="ECO:0000256" key="9">
    <source>
        <dbReference type="SAM" id="MobiDB-lite"/>
    </source>
</evidence>
<keyword evidence="2" id="KW-0479">Metal-binding</keyword>
<evidence type="ECO:0000256" key="2">
    <source>
        <dbReference type="ARBA" id="ARBA00022723"/>
    </source>
</evidence>
<proteinExistence type="predicted"/>
<evidence type="ECO:0000256" key="4">
    <source>
        <dbReference type="ARBA" id="ARBA00022833"/>
    </source>
</evidence>
<comment type="caution">
    <text evidence="11">The sequence shown here is derived from an EMBL/GenBank/DDBJ whole genome shotgun (WGS) entry which is preliminary data.</text>
</comment>
<dbReference type="Gene3D" id="3.30.160.60">
    <property type="entry name" value="Classic Zinc Finger"/>
    <property type="match status" value="1"/>
</dbReference>
<keyword evidence="7" id="KW-0539">Nucleus</keyword>
<keyword evidence="3 8" id="KW-0863">Zinc-finger</keyword>
<evidence type="ECO:0000256" key="6">
    <source>
        <dbReference type="ARBA" id="ARBA00023163"/>
    </source>
</evidence>
<evidence type="ECO:0000313" key="12">
    <source>
        <dbReference type="Proteomes" id="UP001141806"/>
    </source>
</evidence>
<evidence type="ECO:0000256" key="8">
    <source>
        <dbReference type="PROSITE-ProRule" id="PRU00042"/>
    </source>
</evidence>
<dbReference type="GO" id="GO:0005634">
    <property type="term" value="C:nucleus"/>
    <property type="evidence" value="ECO:0007669"/>
    <property type="project" value="UniProtKB-SubCell"/>
</dbReference>
<dbReference type="PANTHER" id="PTHR45801">
    <property type="entry name" value="OS07G0101800 PROTEIN"/>
    <property type="match status" value="1"/>
</dbReference>
<keyword evidence="5" id="KW-0805">Transcription regulation</keyword>
<feature type="region of interest" description="Disordered" evidence="9">
    <location>
        <begin position="141"/>
        <end position="181"/>
    </location>
</feature>
<dbReference type="EMBL" id="JAMYWD010000006">
    <property type="protein sequence ID" value="KAJ4968113.1"/>
    <property type="molecule type" value="Genomic_DNA"/>
</dbReference>
<evidence type="ECO:0000256" key="3">
    <source>
        <dbReference type="ARBA" id="ARBA00022771"/>
    </source>
</evidence>
<dbReference type="OrthoDB" id="1708403at2759"/>
<reference evidence="11" key="1">
    <citation type="journal article" date="2023" name="Plant J.">
        <title>The genome of the king protea, Protea cynaroides.</title>
        <authorList>
            <person name="Chang J."/>
            <person name="Duong T.A."/>
            <person name="Schoeman C."/>
            <person name="Ma X."/>
            <person name="Roodt D."/>
            <person name="Barker N."/>
            <person name="Li Z."/>
            <person name="Van de Peer Y."/>
            <person name="Mizrachi E."/>
        </authorList>
    </citation>
    <scope>NUCLEOTIDE SEQUENCE</scope>
    <source>
        <tissue evidence="11">Young leaves</tissue>
    </source>
</reference>
<feature type="domain" description="C2H2-type" evidence="10">
    <location>
        <begin position="121"/>
        <end position="148"/>
    </location>
</feature>
<evidence type="ECO:0000256" key="5">
    <source>
        <dbReference type="ARBA" id="ARBA00023015"/>
    </source>
</evidence>
<organism evidence="11 12">
    <name type="scientific">Protea cynaroides</name>
    <dbReference type="NCBI Taxonomy" id="273540"/>
    <lineage>
        <taxon>Eukaryota</taxon>
        <taxon>Viridiplantae</taxon>
        <taxon>Streptophyta</taxon>
        <taxon>Embryophyta</taxon>
        <taxon>Tracheophyta</taxon>
        <taxon>Spermatophyta</taxon>
        <taxon>Magnoliopsida</taxon>
        <taxon>Proteales</taxon>
        <taxon>Proteaceae</taxon>
        <taxon>Protea</taxon>
    </lineage>
</organism>
<comment type="subcellular location">
    <subcellularLocation>
        <location evidence="1">Nucleus</location>
    </subcellularLocation>
</comment>
<dbReference type="AlphaFoldDB" id="A0A9Q0QQH4"/>
<dbReference type="SMART" id="SM00355">
    <property type="entry name" value="ZnF_C2H2"/>
    <property type="match status" value="1"/>
</dbReference>
<evidence type="ECO:0000313" key="11">
    <source>
        <dbReference type="EMBL" id="KAJ4968113.1"/>
    </source>
</evidence>
<dbReference type="GO" id="GO:0008270">
    <property type="term" value="F:zinc ion binding"/>
    <property type="evidence" value="ECO:0007669"/>
    <property type="project" value="UniProtKB-KW"/>
</dbReference>
<dbReference type="PANTHER" id="PTHR45801:SF110">
    <property type="entry name" value="TRANSCRIPTIONAL REGULATOR SUPERMAN"/>
    <property type="match status" value="1"/>
</dbReference>
<dbReference type="InterPro" id="IPR013087">
    <property type="entry name" value="Znf_C2H2_type"/>
</dbReference>
<feature type="compositionally biased region" description="Low complexity" evidence="9">
    <location>
        <begin position="169"/>
        <end position="181"/>
    </location>
</feature>
<dbReference type="InterPro" id="IPR052426">
    <property type="entry name" value="Plant_dev_regulator"/>
</dbReference>
<keyword evidence="12" id="KW-1185">Reference proteome</keyword>
<gene>
    <name evidence="11" type="ORF">NE237_014814</name>
</gene>
<sequence length="273" mass="30753">MECWMTNFILIGGDLESPKVVMVIWDVVCKPVVESGIGIGRLCDVNEALLSKLCWSIKNDSSVLMVSWIHCFLFSSSMERNSLNSFKDNNNTSKVKDSWDYNYSCSGEDYLGGFSWPPRSYTCTFCKREFRSAQALGGHMNVHRRDRARLRQSPPWDGQSPELNPNPNPNCTSSSSSHSSRLPPFTYRFPSLLSPTLTCFSSLLDPSSSVGLSTTGMETRNALFGVGELKGFMMKEDEYKVVNTEERVKLDLEIGLCRDTKEDLDLELRLGYS</sequence>